<dbReference type="AlphaFoldDB" id="A0A810PY21"/>
<dbReference type="RefSeq" id="WP_212820360.1">
    <property type="nucleotide sequence ID" value="NZ_AP023415.1"/>
</dbReference>
<dbReference type="KEGG" id="vfa:MM35RIKEN_13170"/>
<proteinExistence type="predicted"/>
<accession>A0A810PY21</accession>
<protein>
    <submittedName>
        <fullName evidence="2">Uncharacterized protein</fullName>
    </submittedName>
</protein>
<organism evidence="2 3">
    <name type="scientific">Vescimonas fastidiosa</name>
    <dbReference type="NCBI Taxonomy" id="2714353"/>
    <lineage>
        <taxon>Bacteria</taxon>
        <taxon>Bacillati</taxon>
        <taxon>Bacillota</taxon>
        <taxon>Clostridia</taxon>
        <taxon>Eubacteriales</taxon>
        <taxon>Oscillospiraceae</taxon>
        <taxon>Vescimonas</taxon>
    </lineage>
</organism>
<keyword evidence="1" id="KW-0175">Coiled coil</keyword>
<dbReference type="EMBL" id="AP023415">
    <property type="protein sequence ID" value="BCK79125.1"/>
    <property type="molecule type" value="Genomic_DNA"/>
</dbReference>
<gene>
    <name evidence="2" type="ORF">MM35RIKEN_13170</name>
</gene>
<feature type="coiled-coil region" evidence="1">
    <location>
        <begin position="6"/>
        <end position="33"/>
    </location>
</feature>
<keyword evidence="3" id="KW-1185">Reference proteome</keyword>
<evidence type="ECO:0000256" key="1">
    <source>
        <dbReference type="SAM" id="Coils"/>
    </source>
</evidence>
<reference evidence="2" key="1">
    <citation type="submission" date="2020-09" db="EMBL/GenBank/DDBJ databases">
        <title>New species isolated from human feces.</title>
        <authorList>
            <person name="Kitahara M."/>
            <person name="Shigeno Y."/>
            <person name="Shime M."/>
            <person name="Matsumoto Y."/>
            <person name="Nakamura S."/>
            <person name="Motooka D."/>
            <person name="Fukuoka S."/>
            <person name="Nishikawa H."/>
            <person name="Benno Y."/>
        </authorList>
    </citation>
    <scope>NUCLEOTIDE SEQUENCE</scope>
    <source>
        <strain evidence="2">MM35</strain>
    </source>
</reference>
<name>A0A810PY21_9FIRM</name>
<evidence type="ECO:0000313" key="2">
    <source>
        <dbReference type="EMBL" id="BCK79125.1"/>
    </source>
</evidence>
<sequence>MDEKRLKAFEDMLAAILKQYDNTTEKMVKLKAEGKEKTVTYRQLFANKLQLQAMLSYYRTYELLNEENDLSTRQ</sequence>
<dbReference type="Proteomes" id="UP000681343">
    <property type="component" value="Chromosome"/>
</dbReference>
<evidence type="ECO:0000313" key="3">
    <source>
        <dbReference type="Proteomes" id="UP000681343"/>
    </source>
</evidence>